<dbReference type="AlphaFoldDB" id="A0A5B7GQZ1"/>
<name>A0A5B7GQZ1_PORTR</name>
<dbReference type="Proteomes" id="UP000324222">
    <property type="component" value="Unassembled WGS sequence"/>
</dbReference>
<gene>
    <name evidence="1" type="ORF">E2C01_053621</name>
</gene>
<dbReference type="EMBL" id="VSRR010016700">
    <property type="protein sequence ID" value="MPC59597.1"/>
    <property type="molecule type" value="Genomic_DNA"/>
</dbReference>
<keyword evidence="2" id="KW-1185">Reference proteome</keyword>
<comment type="caution">
    <text evidence="1">The sequence shown here is derived from an EMBL/GenBank/DDBJ whole genome shotgun (WGS) entry which is preliminary data.</text>
</comment>
<evidence type="ECO:0000313" key="1">
    <source>
        <dbReference type="EMBL" id="MPC59597.1"/>
    </source>
</evidence>
<protein>
    <submittedName>
        <fullName evidence="1">Uncharacterized protein</fullName>
    </submittedName>
</protein>
<proteinExistence type="predicted"/>
<organism evidence="1 2">
    <name type="scientific">Portunus trituberculatus</name>
    <name type="common">Swimming crab</name>
    <name type="synonym">Neptunus trituberculatus</name>
    <dbReference type="NCBI Taxonomy" id="210409"/>
    <lineage>
        <taxon>Eukaryota</taxon>
        <taxon>Metazoa</taxon>
        <taxon>Ecdysozoa</taxon>
        <taxon>Arthropoda</taxon>
        <taxon>Crustacea</taxon>
        <taxon>Multicrustacea</taxon>
        <taxon>Malacostraca</taxon>
        <taxon>Eumalacostraca</taxon>
        <taxon>Eucarida</taxon>
        <taxon>Decapoda</taxon>
        <taxon>Pleocyemata</taxon>
        <taxon>Brachyura</taxon>
        <taxon>Eubrachyura</taxon>
        <taxon>Portunoidea</taxon>
        <taxon>Portunidae</taxon>
        <taxon>Portuninae</taxon>
        <taxon>Portunus</taxon>
    </lineage>
</organism>
<sequence length="162" mass="18107">MAPVDTLEEYILYHHSNAPEWATFLRGRLVVARPPLWTTPTLSGPAKLRPVAQLLAAPLTGTQPWPVLLCHRGRRIARRYRPQPPVLLLITGRAAPRHPTSRHATPPSAAARHKKKKIKKIQETKKLPQRGNACSVKSLYNKGLRGHDDSILLQDLVPTRLG</sequence>
<evidence type="ECO:0000313" key="2">
    <source>
        <dbReference type="Proteomes" id="UP000324222"/>
    </source>
</evidence>
<accession>A0A5B7GQZ1</accession>
<reference evidence="1 2" key="1">
    <citation type="submission" date="2019-05" db="EMBL/GenBank/DDBJ databases">
        <title>Another draft genome of Portunus trituberculatus and its Hox gene families provides insights of decapod evolution.</title>
        <authorList>
            <person name="Jeong J.-H."/>
            <person name="Song I."/>
            <person name="Kim S."/>
            <person name="Choi T."/>
            <person name="Kim D."/>
            <person name="Ryu S."/>
            <person name="Kim W."/>
        </authorList>
    </citation>
    <scope>NUCLEOTIDE SEQUENCE [LARGE SCALE GENOMIC DNA]</scope>
    <source>
        <tissue evidence="1">Muscle</tissue>
    </source>
</reference>